<evidence type="ECO:0008006" key="3">
    <source>
        <dbReference type="Google" id="ProtNLM"/>
    </source>
</evidence>
<proteinExistence type="predicted"/>
<sequence>MTIEQDLLAGAEAAYQRAEDAKKAADDAIAARNKIWREVADRGISAYAIAKAIGVSATTVQRVVHDRR</sequence>
<evidence type="ECO:0000313" key="2">
    <source>
        <dbReference type="Proteomes" id="UP000243201"/>
    </source>
</evidence>
<reference evidence="1 2" key="1">
    <citation type="submission" date="2017-09" db="EMBL/GenBank/DDBJ databases">
        <title>Bacterial strain isolated from the female urinary microbiota.</title>
        <authorList>
            <person name="Thomas-White K."/>
            <person name="Kumar N."/>
            <person name="Forster S."/>
            <person name="Putonti C."/>
            <person name="Lawley T."/>
            <person name="Wolfe A.J."/>
        </authorList>
    </citation>
    <scope>NUCLEOTIDE SEQUENCE [LARGE SCALE GENOMIC DNA]</scope>
    <source>
        <strain evidence="1 2">UMB0744</strain>
    </source>
</reference>
<protein>
    <recommendedName>
        <fullName evidence="3">Helix-turn-helix domain-containing protein</fullName>
    </recommendedName>
</protein>
<dbReference type="RefSeq" id="WP_102184340.1">
    <property type="nucleotide sequence ID" value="NZ_PNGC01000002.1"/>
</dbReference>
<name>A0ABX4UQ90_9ACTO</name>
<comment type="caution">
    <text evidence="1">The sequence shown here is derived from an EMBL/GenBank/DDBJ whole genome shotgun (WGS) entry which is preliminary data.</text>
</comment>
<evidence type="ECO:0000313" key="1">
    <source>
        <dbReference type="EMBL" id="PMB89294.1"/>
    </source>
</evidence>
<dbReference type="EMBL" id="PNGC01000002">
    <property type="protein sequence ID" value="PMB89294.1"/>
    <property type="molecule type" value="Genomic_DNA"/>
</dbReference>
<organism evidence="1 2">
    <name type="scientific">Varibaculum cambriense</name>
    <dbReference type="NCBI Taxonomy" id="184870"/>
    <lineage>
        <taxon>Bacteria</taxon>
        <taxon>Bacillati</taxon>
        <taxon>Actinomycetota</taxon>
        <taxon>Actinomycetes</taxon>
        <taxon>Actinomycetales</taxon>
        <taxon>Actinomycetaceae</taxon>
        <taxon>Varibaculum</taxon>
    </lineage>
</organism>
<keyword evidence="2" id="KW-1185">Reference proteome</keyword>
<gene>
    <name evidence="1" type="ORF">CJ240_05875</name>
</gene>
<dbReference type="Proteomes" id="UP000243201">
    <property type="component" value="Unassembled WGS sequence"/>
</dbReference>
<accession>A0ABX4UQ90</accession>